<dbReference type="HOGENOM" id="CLU_104063_1_0_9"/>
<evidence type="ECO:0000313" key="1">
    <source>
        <dbReference type="EMBL" id="AIY84218.1"/>
    </source>
</evidence>
<gene>
    <name evidence="1" type="primary">yyaC</name>
    <name evidence="1" type="ORF">U729_1080</name>
</gene>
<keyword evidence="2" id="KW-1185">Reference proteome</keyword>
<dbReference type="EMBL" id="CP006905">
    <property type="protein sequence ID" value="AIY84218.1"/>
    <property type="molecule type" value="Genomic_DNA"/>
</dbReference>
<dbReference type="RefSeq" id="WP_039312302.1">
    <property type="nucleotide sequence ID" value="NZ_CP006905.1"/>
</dbReference>
<dbReference type="SUPFAM" id="SSF53163">
    <property type="entry name" value="HybD-like"/>
    <property type="match status" value="1"/>
</dbReference>
<dbReference type="NCBIfam" id="TIGR02841">
    <property type="entry name" value="spore_YyaC"/>
    <property type="match status" value="1"/>
</dbReference>
<dbReference type="InterPro" id="IPR009665">
    <property type="entry name" value="YyaC"/>
</dbReference>
<dbReference type="STRING" id="1561.NPD11_1921"/>
<name>A0A0A7FXB5_9CLOT</name>
<organism evidence="1 2">
    <name type="scientific">Clostridium baratii str. Sullivan</name>
    <dbReference type="NCBI Taxonomy" id="1415775"/>
    <lineage>
        <taxon>Bacteria</taxon>
        <taxon>Bacillati</taxon>
        <taxon>Bacillota</taxon>
        <taxon>Clostridia</taxon>
        <taxon>Eubacteriales</taxon>
        <taxon>Clostridiaceae</taxon>
        <taxon>Clostridium</taxon>
    </lineage>
</organism>
<reference evidence="1 2" key="1">
    <citation type="journal article" date="2015" name="Infect. Genet. Evol.">
        <title>Genomic sequences of six botulinum neurotoxin-producing strains representing three clostridial species illustrate the mobility and diversity of botulinum neurotoxin genes.</title>
        <authorList>
            <person name="Smith T.J."/>
            <person name="Hill K.K."/>
            <person name="Xie G."/>
            <person name="Foley B.T."/>
            <person name="Williamson C.H."/>
            <person name="Foster J.T."/>
            <person name="Johnson S.L."/>
            <person name="Chertkov O."/>
            <person name="Teshima H."/>
            <person name="Gibbons H.S."/>
            <person name="Johnsky L.A."/>
            <person name="Karavis M.A."/>
            <person name="Smith L.A."/>
        </authorList>
    </citation>
    <scope>NUCLEOTIDE SEQUENCE [LARGE SCALE GENOMIC DNA]</scope>
    <source>
        <strain evidence="1">Sullivan</strain>
    </source>
</reference>
<protein>
    <submittedName>
        <fullName evidence="1">Putative sporulation protein YyaC</fullName>
    </submittedName>
</protein>
<dbReference type="KEGG" id="cbv:U729_1080"/>
<dbReference type="Pfam" id="PF06866">
    <property type="entry name" value="DUF1256"/>
    <property type="match status" value="1"/>
</dbReference>
<dbReference type="Proteomes" id="UP000030635">
    <property type="component" value="Chromosome"/>
</dbReference>
<dbReference type="AlphaFoldDB" id="A0A0A7FXB5"/>
<evidence type="ECO:0000313" key="2">
    <source>
        <dbReference type="Proteomes" id="UP000030635"/>
    </source>
</evidence>
<sequence>MQKSFSVDGIEYDSFNDIGNHIYKILKPIVDVNRTVIFLCVGSDRCTGDSLGPLVGYHLKNIKKKNIYVYGSLEYPVHSQNLQDTIDKIYNNFNDPYIIAIDASLGSFNNIGKIFIENKPLYPGLALDKDLPSVGDLSITGIVNVSGKFEFMVLQNTRLFTVNALAETIAKGISYSIDKLSDNDIDVIQNFKS</sequence>
<dbReference type="OrthoDB" id="9815953at2"/>
<accession>A0A0A7FXB5</accession>
<dbReference type="InterPro" id="IPR023430">
    <property type="entry name" value="Pept_HybD-like_dom_sf"/>
</dbReference>
<dbReference type="eggNOG" id="ENOG50313RY">
    <property type="taxonomic scope" value="Bacteria"/>
</dbReference>
<proteinExistence type="predicted"/>